<dbReference type="InterPro" id="IPR036873">
    <property type="entry name" value="Rhodanese-like_dom_sf"/>
</dbReference>
<dbReference type="PROSITE" id="PS50206">
    <property type="entry name" value="RHODANESE_3"/>
    <property type="match status" value="1"/>
</dbReference>
<protein>
    <submittedName>
        <fullName evidence="2">Rhodanese-like domain-containing protein</fullName>
    </submittedName>
</protein>
<comment type="caution">
    <text evidence="2">The sequence shown here is derived from an EMBL/GenBank/DDBJ whole genome shotgun (WGS) entry which is preliminary data.</text>
</comment>
<dbReference type="CDD" id="cd00158">
    <property type="entry name" value="RHOD"/>
    <property type="match status" value="1"/>
</dbReference>
<dbReference type="EMBL" id="WNJL01000043">
    <property type="protein sequence ID" value="NDU43781.1"/>
    <property type="molecule type" value="Genomic_DNA"/>
</dbReference>
<gene>
    <name evidence="2" type="ORF">GL267_14465</name>
</gene>
<dbReference type="SMART" id="SM00450">
    <property type="entry name" value="RHOD"/>
    <property type="match status" value="1"/>
</dbReference>
<accession>A0A845UCV3</accession>
<dbReference type="PANTHER" id="PTHR44086:SF10">
    <property type="entry name" value="THIOSULFATE SULFURTRANSFERASE_RHODANESE-LIKE DOMAIN-CONTAINING PROTEIN 3"/>
    <property type="match status" value="1"/>
</dbReference>
<evidence type="ECO:0000313" key="2">
    <source>
        <dbReference type="EMBL" id="NDU43781.1"/>
    </source>
</evidence>
<evidence type="ECO:0000259" key="1">
    <source>
        <dbReference type="PROSITE" id="PS50206"/>
    </source>
</evidence>
<dbReference type="PANTHER" id="PTHR44086">
    <property type="entry name" value="THIOSULFATE SULFURTRANSFERASE RDL2, MITOCHONDRIAL-RELATED"/>
    <property type="match status" value="1"/>
</dbReference>
<reference evidence="2" key="1">
    <citation type="submission" date="2019-11" db="EMBL/GenBank/DDBJ databases">
        <title>Acidithiobacillus ferrianus sp. nov.: a facultatively anaerobic and extremely acidophilic chemolithoautotroph.</title>
        <authorList>
            <person name="Norris P.R."/>
            <person name="Falagan C."/>
            <person name="Moya-Beltran A."/>
            <person name="Castro M."/>
            <person name="Quatrini R."/>
            <person name="Johnson D.B."/>
        </authorList>
    </citation>
    <scope>NUCLEOTIDE SEQUENCE [LARGE SCALE GENOMIC DNA]</scope>
    <source>
        <strain evidence="2">MG</strain>
    </source>
</reference>
<feature type="domain" description="Rhodanese" evidence="1">
    <location>
        <begin position="31"/>
        <end position="129"/>
    </location>
</feature>
<dbReference type="Gene3D" id="3.40.250.10">
    <property type="entry name" value="Rhodanese-like domain"/>
    <property type="match status" value="1"/>
</dbReference>
<name>A0A845UCV3_9PROT</name>
<proteinExistence type="predicted"/>
<dbReference type="GO" id="GO:0004792">
    <property type="term" value="F:thiosulfate-cyanide sulfurtransferase activity"/>
    <property type="evidence" value="ECO:0007669"/>
    <property type="project" value="TreeGrafter"/>
</dbReference>
<dbReference type="RefSeq" id="WP_163099174.1">
    <property type="nucleotide sequence ID" value="NZ_CP127523.1"/>
</dbReference>
<dbReference type="InterPro" id="IPR001763">
    <property type="entry name" value="Rhodanese-like_dom"/>
</dbReference>
<dbReference type="AlphaFoldDB" id="A0A845UCV3"/>
<dbReference type="Pfam" id="PF00581">
    <property type="entry name" value="Rhodanese"/>
    <property type="match status" value="1"/>
</dbReference>
<sequence length="130" mass="14472">MAKSLADILRAAREQINEISGDALEALLLSNRDDILIVDVRDVEEYQKNRLPGAIHAPRSHIEELADLEYGHRHPELSVARERMVVLYCRSGSRSTLAAVALQEMGFTNIHSLAGGITVWDADDRLVILD</sequence>
<dbReference type="SUPFAM" id="SSF52821">
    <property type="entry name" value="Rhodanese/Cell cycle control phosphatase"/>
    <property type="match status" value="1"/>
</dbReference>
<organism evidence="2">
    <name type="scientific">Acidithiobacillus ferrianus</name>
    <dbReference type="NCBI Taxonomy" id="2678518"/>
    <lineage>
        <taxon>Bacteria</taxon>
        <taxon>Pseudomonadati</taxon>
        <taxon>Pseudomonadota</taxon>
        <taxon>Acidithiobacillia</taxon>
        <taxon>Acidithiobacillales</taxon>
        <taxon>Acidithiobacillaceae</taxon>
        <taxon>Acidithiobacillus</taxon>
    </lineage>
</organism>